<evidence type="ECO:0000259" key="2">
    <source>
        <dbReference type="SMART" id="SM00327"/>
    </source>
</evidence>
<dbReference type="GO" id="GO:0016567">
    <property type="term" value="P:protein ubiquitination"/>
    <property type="evidence" value="ECO:0007669"/>
    <property type="project" value="TreeGrafter"/>
</dbReference>
<keyword evidence="4" id="KW-1185">Reference proteome</keyword>
<dbReference type="STRING" id="400727.A0A2T7PH29"/>
<name>A0A2T7PH29_POMCA</name>
<evidence type="ECO:0000313" key="3">
    <source>
        <dbReference type="EMBL" id="PVD32735.1"/>
    </source>
</evidence>
<keyword evidence="1" id="KW-0812">Transmembrane</keyword>
<proteinExistence type="predicted"/>
<sequence length="347" mass="38576">MSLVPCLLYICANVVFMVLVWLYNRRPQRPTTTRHGPTPGHLANGFSTSVSSSSSRWSSSRQSSFMSILGLGDYQNFCAFEDHFSSFGEVAEACKRAGLSRCQLILGVDFSASNEWQGRKTFSGNCLHRVIPGKILNPYQKVISIIGRTLESFDNDNFIPAFGFGDKTTGGDAAFSFTTHPSGCHGFAEVLARYERLVPRLTLGGPTSFAPVIRQAIEIVKARACYHILIIIADGQVNEYGPTVDAIIEASFYPLSIVVVGVGDGPWDAMEKFDDRIPERQFDNFQFVNYHKVTAKRRNPDACLALHVMMEIPDQYKTIRALGYLDNEAEPEQDIRKLSTKATLKVP</sequence>
<dbReference type="GO" id="GO:0004842">
    <property type="term" value="F:ubiquitin-protein transferase activity"/>
    <property type="evidence" value="ECO:0007669"/>
    <property type="project" value="TreeGrafter"/>
</dbReference>
<dbReference type="OrthoDB" id="5855668at2759"/>
<dbReference type="InterPro" id="IPR010734">
    <property type="entry name" value="Copine_C"/>
</dbReference>
<dbReference type="Pfam" id="PF07002">
    <property type="entry name" value="Copine"/>
    <property type="match status" value="1"/>
</dbReference>
<organism evidence="3 4">
    <name type="scientific">Pomacea canaliculata</name>
    <name type="common">Golden apple snail</name>
    <dbReference type="NCBI Taxonomy" id="400727"/>
    <lineage>
        <taxon>Eukaryota</taxon>
        <taxon>Metazoa</taxon>
        <taxon>Spiralia</taxon>
        <taxon>Lophotrochozoa</taxon>
        <taxon>Mollusca</taxon>
        <taxon>Gastropoda</taxon>
        <taxon>Caenogastropoda</taxon>
        <taxon>Architaenioglossa</taxon>
        <taxon>Ampullarioidea</taxon>
        <taxon>Ampullariidae</taxon>
        <taxon>Pomacea</taxon>
    </lineage>
</organism>
<keyword evidence="1" id="KW-1133">Transmembrane helix</keyword>
<dbReference type="PANTHER" id="PTHR45751">
    <property type="entry name" value="COPINE FAMILY PROTEIN 1"/>
    <property type="match status" value="1"/>
</dbReference>
<dbReference type="SUPFAM" id="SSF53300">
    <property type="entry name" value="vWA-like"/>
    <property type="match status" value="1"/>
</dbReference>
<dbReference type="OMA" id="DAMEHYD"/>
<comment type="caution">
    <text evidence="3">The sequence shown here is derived from an EMBL/GenBank/DDBJ whole genome shotgun (WGS) entry which is preliminary data.</text>
</comment>
<dbReference type="InterPro" id="IPR002035">
    <property type="entry name" value="VWF_A"/>
</dbReference>
<accession>A0A2T7PH29</accession>
<dbReference type="SMART" id="SM00327">
    <property type="entry name" value="VWA"/>
    <property type="match status" value="1"/>
</dbReference>
<evidence type="ECO:0000313" key="4">
    <source>
        <dbReference type="Proteomes" id="UP000245119"/>
    </source>
</evidence>
<feature type="transmembrane region" description="Helical" evidence="1">
    <location>
        <begin position="6"/>
        <end position="24"/>
    </location>
</feature>
<feature type="domain" description="VWFA" evidence="2">
    <location>
        <begin position="101"/>
        <end position="292"/>
    </location>
</feature>
<dbReference type="GO" id="GO:0005634">
    <property type="term" value="C:nucleus"/>
    <property type="evidence" value="ECO:0007669"/>
    <property type="project" value="TreeGrafter"/>
</dbReference>
<protein>
    <recommendedName>
        <fullName evidence="2">VWFA domain-containing protein</fullName>
    </recommendedName>
</protein>
<keyword evidence="1" id="KW-0472">Membrane</keyword>
<reference evidence="3 4" key="1">
    <citation type="submission" date="2018-04" db="EMBL/GenBank/DDBJ databases">
        <title>The genome of golden apple snail Pomacea canaliculata provides insight into stress tolerance and invasive adaptation.</title>
        <authorList>
            <person name="Liu C."/>
            <person name="Liu B."/>
            <person name="Ren Y."/>
            <person name="Zhang Y."/>
            <person name="Wang H."/>
            <person name="Li S."/>
            <person name="Jiang F."/>
            <person name="Yin L."/>
            <person name="Zhang G."/>
            <person name="Qian W."/>
            <person name="Fan W."/>
        </authorList>
    </citation>
    <scope>NUCLEOTIDE SEQUENCE [LARGE SCALE GENOMIC DNA]</scope>
    <source>
        <strain evidence="3">SZHN2017</strain>
        <tissue evidence="3">Muscle</tissue>
    </source>
</reference>
<dbReference type="EMBL" id="PZQS01000004">
    <property type="protein sequence ID" value="PVD32735.1"/>
    <property type="molecule type" value="Genomic_DNA"/>
</dbReference>
<gene>
    <name evidence="3" type="ORF">C0Q70_08180</name>
</gene>
<dbReference type="AlphaFoldDB" id="A0A2T7PH29"/>
<dbReference type="Gene3D" id="3.40.50.410">
    <property type="entry name" value="von Willebrand factor, type A domain"/>
    <property type="match status" value="1"/>
</dbReference>
<dbReference type="InterPro" id="IPR052079">
    <property type="entry name" value="E3_ligase/Copine_domain"/>
</dbReference>
<dbReference type="PANTHER" id="PTHR45751:SF53">
    <property type="entry name" value="VWFA DOMAIN-CONTAINING PROTEIN"/>
    <property type="match status" value="1"/>
</dbReference>
<dbReference type="InterPro" id="IPR036465">
    <property type="entry name" value="vWFA_dom_sf"/>
</dbReference>
<evidence type="ECO:0000256" key="1">
    <source>
        <dbReference type="SAM" id="Phobius"/>
    </source>
</evidence>
<dbReference type="Proteomes" id="UP000245119">
    <property type="component" value="Linkage Group LG4"/>
</dbReference>